<evidence type="ECO:0000313" key="1">
    <source>
        <dbReference type="EMBL" id="RCL44434.1"/>
    </source>
</evidence>
<comment type="caution">
    <text evidence="1">The sequence shown here is derived from an EMBL/GenBank/DDBJ whole genome shotgun (WGS) entry which is preliminary data.</text>
</comment>
<proteinExistence type="predicted"/>
<organism evidence="1 2">
    <name type="scientific">SAR86 cluster bacterium</name>
    <dbReference type="NCBI Taxonomy" id="2030880"/>
    <lineage>
        <taxon>Bacteria</taxon>
        <taxon>Pseudomonadati</taxon>
        <taxon>Pseudomonadota</taxon>
        <taxon>Gammaproteobacteria</taxon>
        <taxon>SAR86 cluster</taxon>
    </lineage>
</organism>
<dbReference type="EMBL" id="QOPI01000016">
    <property type="protein sequence ID" value="RCL44434.1"/>
    <property type="molecule type" value="Genomic_DNA"/>
</dbReference>
<dbReference type="Proteomes" id="UP000252915">
    <property type="component" value="Unassembled WGS sequence"/>
</dbReference>
<dbReference type="InterPro" id="IPR018642">
    <property type="entry name" value="DUF2066"/>
</dbReference>
<name>A0A368C5Q3_9GAMM</name>
<dbReference type="Pfam" id="PF09839">
    <property type="entry name" value="DUF2066"/>
    <property type="match status" value="1"/>
</dbReference>
<gene>
    <name evidence="1" type="ORF">DBW92_03235</name>
</gene>
<reference evidence="1 2" key="1">
    <citation type="journal article" date="2018" name="Microbiome">
        <title>Fine metagenomic profile of the Mediterranean stratified and mixed water columns revealed by assembly and recruitment.</title>
        <authorList>
            <person name="Haro-Moreno J.M."/>
            <person name="Lopez-Perez M."/>
            <person name="De La Torre J.R."/>
            <person name="Picazo A."/>
            <person name="Camacho A."/>
            <person name="Rodriguez-Valera F."/>
        </authorList>
    </citation>
    <scope>NUCLEOTIDE SEQUENCE [LARGE SCALE GENOMIC DNA]</scope>
    <source>
        <strain evidence="1">MED-G78</strain>
    </source>
</reference>
<sequence length="338" mass="39067">MKKTSSHFLNFILFAVIIFSNYSFGKEFQKLFEITAPTNNVSNIDIVISKSFNDLVYRLTGDNNFRTIKKIAPDMKTKKDFLVSYEPITINDESFLLSKFNKDSLIKKLNELEIPVIGYNRPIAMLLIKIDDGKHPPYILNSSSNKLLDENIKFILNKTSNKRGIFFELPVFDLNDLEELNNLTIFDSEKEIILSNYEYDYELNLQLSQPFINQWIITGDLNLDEFVSLDSILLDLEKNLNIITDNYLTNFITPNISNSINISVSNINSYDEFVGFQEALNRLISIRDIKITSYNNSTISYTFIIRGNLESFMKEVNANLDLQVINVEEDFISIELNN</sequence>
<accession>A0A368C5Q3</accession>
<protein>
    <submittedName>
        <fullName evidence="1">DUF2066 domain-containing protein</fullName>
    </submittedName>
</protein>
<evidence type="ECO:0000313" key="2">
    <source>
        <dbReference type="Proteomes" id="UP000252915"/>
    </source>
</evidence>
<dbReference type="AlphaFoldDB" id="A0A368C5Q3"/>